<name>A0ABQ4A2N3_9ACTN</name>
<dbReference type="Proteomes" id="UP000603200">
    <property type="component" value="Unassembled WGS sequence"/>
</dbReference>
<protein>
    <submittedName>
        <fullName evidence="1">Uncharacterized protein</fullName>
    </submittedName>
</protein>
<dbReference type="EMBL" id="BOMN01000115">
    <property type="protein sequence ID" value="GIE24984.1"/>
    <property type="molecule type" value="Genomic_DNA"/>
</dbReference>
<accession>A0ABQ4A2N3</accession>
<gene>
    <name evidence="1" type="ORF">Ahu01nite_080860</name>
</gene>
<keyword evidence="2" id="KW-1185">Reference proteome</keyword>
<sequence>MLRDAVASLELSGQSQAARQWANAEFSATAKDSLTVFLAALTDLARRAVVNNDQIYCYVCL</sequence>
<proteinExistence type="predicted"/>
<comment type="caution">
    <text evidence="1">The sequence shown here is derived from an EMBL/GenBank/DDBJ whole genome shotgun (WGS) entry which is preliminary data.</text>
</comment>
<reference evidence="1 2" key="1">
    <citation type="submission" date="2021-01" db="EMBL/GenBank/DDBJ databases">
        <title>Whole genome shotgun sequence of Actinoplanes humidus NBRC 14915.</title>
        <authorList>
            <person name="Komaki H."/>
            <person name="Tamura T."/>
        </authorList>
    </citation>
    <scope>NUCLEOTIDE SEQUENCE [LARGE SCALE GENOMIC DNA]</scope>
    <source>
        <strain evidence="1 2">NBRC 14915</strain>
    </source>
</reference>
<evidence type="ECO:0000313" key="1">
    <source>
        <dbReference type="EMBL" id="GIE24984.1"/>
    </source>
</evidence>
<dbReference type="RefSeq" id="WP_203841962.1">
    <property type="nucleotide sequence ID" value="NZ_BAAATV010000015.1"/>
</dbReference>
<organism evidence="1 2">
    <name type="scientific">Winogradskya humida</name>
    <dbReference type="NCBI Taxonomy" id="113566"/>
    <lineage>
        <taxon>Bacteria</taxon>
        <taxon>Bacillati</taxon>
        <taxon>Actinomycetota</taxon>
        <taxon>Actinomycetes</taxon>
        <taxon>Micromonosporales</taxon>
        <taxon>Micromonosporaceae</taxon>
        <taxon>Winogradskya</taxon>
    </lineage>
</organism>
<evidence type="ECO:0000313" key="2">
    <source>
        <dbReference type="Proteomes" id="UP000603200"/>
    </source>
</evidence>